<dbReference type="PANTHER" id="PTHR12439">
    <property type="entry name" value="PLACENTAL PROTEIN 11-RELATED"/>
    <property type="match status" value="1"/>
</dbReference>
<dbReference type="InterPro" id="IPR037227">
    <property type="entry name" value="EndoU-like"/>
</dbReference>
<dbReference type="GO" id="GO:0004521">
    <property type="term" value="F:RNA endonuclease activity"/>
    <property type="evidence" value="ECO:0007669"/>
    <property type="project" value="UniProtKB-UniRule"/>
</dbReference>
<evidence type="ECO:0000256" key="7">
    <source>
        <dbReference type="ARBA" id="ARBA00022801"/>
    </source>
</evidence>
<dbReference type="PROSITE" id="PS51959">
    <property type="entry name" value="ENDOU"/>
    <property type="match status" value="1"/>
</dbReference>
<evidence type="ECO:0000256" key="1">
    <source>
        <dbReference type="ARBA" id="ARBA00001936"/>
    </source>
</evidence>
<evidence type="ECO:0000313" key="13">
    <source>
        <dbReference type="EMBL" id="VDK87275.1"/>
    </source>
</evidence>
<dbReference type="EMBL" id="UYRX01000940">
    <property type="protein sequence ID" value="VDK87275.1"/>
    <property type="molecule type" value="Genomic_DNA"/>
</dbReference>
<evidence type="ECO:0000256" key="5">
    <source>
        <dbReference type="ARBA" id="ARBA00022723"/>
    </source>
</evidence>
<comment type="subunit">
    <text evidence="3 11">Monomer.</text>
</comment>
<evidence type="ECO:0000256" key="9">
    <source>
        <dbReference type="ARBA" id="ARBA00023211"/>
    </source>
</evidence>
<sequence>MHCTFCALYFNGCKELQEYAKQYEIKHRRKIILPCVIPWESGSNKYASQKGTGGFGTIRNAVTPIKCSKQLSESNDGVVPWMSCPQLHDKELASQAGLTPFGGIREHVIKVQDKEGERKKDISKLVGDQSSECILKIWSQANPNAKNGQLFGKHRDAITNVRGGRQLSQEELNASRAAIPKFHDPRETVAAKAKKAHSIRSDRSISNKQAEMEMKNMRGRSDDNVADSNYMAWIGGQITLRSKIQSNDLCESPASTTSKSYFDRVTNGRGCLRGRRGGETREQGKVTGELEFDGRERRMMNFTALYRLLHLCVIAILLDGIDGSMEFSEHLVSDSEIVNLVNQFRLHDVNKANDGQIILDYQRHTTGNDPIDRAQRRFFKRVDAALLEKNTYKKWRALSNKFIPDVGIEESNTPEKQKAIDDFLDAILNTTIWQNFFQFLKTKGHPYAANFGTFRASIKQLWFEGYSRNLHFIDTSGFEHVFMGEYKNGDVSGMHSWLRFYLLEQNASQQFDYRGYTAKRFDFMAAVKFSWRNHLKRYASFFIGTSPEFDLALYTLCFITRQSRNKCKVEIDGCPFFITSFNFKQRGKTFVGTVYPVSGPFTQKCREYNSDKYHSFLK</sequence>
<comment type="cofactor">
    <cofactor evidence="1 11">
        <name>Mn(2+)</name>
        <dbReference type="ChEBI" id="CHEBI:29035"/>
    </cofactor>
</comment>
<dbReference type="SUPFAM" id="SSF142877">
    <property type="entry name" value="EndoU-like"/>
    <property type="match status" value="1"/>
</dbReference>
<name>A0A3P6U049_LITSI</name>
<dbReference type="STRING" id="42156.A0A3P6U049"/>
<dbReference type="InterPro" id="IPR000557">
    <property type="entry name" value="Calponin_repeat"/>
</dbReference>
<accession>A0A3P6U049</accession>
<keyword evidence="9 11" id="KW-0464">Manganese</keyword>
<keyword evidence="7 11" id="KW-0378">Hydrolase</keyword>
<evidence type="ECO:0000256" key="10">
    <source>
        <dbReference type="ARBA" id="ARBA00023239"/>
    </source>
</evidence>
<keyword evidence="6 11" id="KW-0255">Endonuclease</keyword>
<keyword evidence="5 11" id="KW-0479">Metal-binding</keyword>
<evidence type="ECO:0000259" key="12">
    <source>
        <dbReference type="PROSITE" id="PS51959"/>
    </source>
</evidence>
<keyword evidence="8 11" id="KW-0694">RNA-binding</keyword>
<comment type="similarity">
    <text evidence="2 11">Belongs to the ENDOU family.</text>
</comment>
<dbReference type="GO" id="GO:0016829">
    <property type="term" value="F:lyase activity"/>
    <property type="evidence" value="ECO:0007669"/>
    <property type="project" value="UniProtKB-KW"/>
</dbReference>
<evidence type="ECO:0000256" key="8">
    <source>
        <dbReference type="ARBA" id="ARBA00022884"/>
    </source>
</evidence>
<evidence type="ECO:0000256" key="6">
    <source>
        <dbReference type="ARBA" id="ARBA00022759"/>
    </source>
</evidence>
<evidence type="ECO:0000256" key="3">
    <source>
        <dbReference type="ARBA" id="ARBA00011245"/>
    </source>
</evidence>
<proteinExistence type="inferred from homology"/>
<evidence type="ECO:0000256" key="4">
    <source>
        <dbReference type="ARBA" id="ARBA00022722"/>
    </source>
</evidence>
<organism evidence="13 14">
    <name type="scientific">Litomosoides sigmodontis</name>
    <name type="common">Filarial nematode worm</name>
    <dbReference type="NCBI Taxonomy" id="42156"/>
    <lineage>
        <taxon>Eukaryota</taxon>
        <taxon>Metazoa</taxon>
        <taxon>Ecdysozoa</taxon>
        <taxon>Nematoda</taxon>
        <taxon>Chromadorea</taxon>
        <taxon>Rhabditida</taxon>
        <taxon>Spirurina</taxon>
        <taxon>Spiruromorpha</taxon>
        <taxon>Filarioidea</taxon>
        <taxon>Onchocercidae</taxon>
        <taxon>Litomosoides</taxon>
    </lineage>
</organism>
<evidence type="ECO:0000256" key="11">
    <source>
        <dbReference type="RuleBase" id="RU367085"/>
    </source>
</evidence>
<protein>
    <recommendedName>
        <fullName evidence="12">EndoU domain-containing protein</fullName>
    </recommendedName>
</protein>
<reference evidence="13 14" key="1">
    <citation type="submission" date="2018-08" db="EMBL/GenBank/DDBJ databases">
        <authorList>
            <person name="Laetsch R D."/>
            <person name="Stevens L."/>
            <person name="Kumar S."/>
            <person name="Blaxter L. M."/>
        </authorList>
    </citation>
    <scope>NUCLEOTIDE SEQUENCE [LARGE SCALE GENOMIC DNA]</scope>
</reference>
<dbReference type="AlphaFoldDB" id="A0A3P6U049"/>
<dbReference type="Pfam" id="PF09412">
    <property type="entry name" value="XendoU"/>
    <property type="match status" value="1"/>
</dbReference>
<dbReference type="InterPro" id="IPR018998">
    <property type="entry name" value="EndoU_C"/>
</dbReference>
<feature type="domain" description="EndoU" evidence="12">
    <location>
        <begin position="333"/>
        <end position="600"/>
    </location>
</feature>
<dbReference type="GO" id="GO:0016787">
    <property type="term" value="F:hydrolase activity"/>
    <property type="evidence" value="ECO:0007669"/>
    <property type="project" value="UniProtKB-KW"/>
</dbReference>
<keyword evidence="4 11" id="KW-0540">Nuclease</keyword>
<keyword evidence="14" id="KW-1185">Reference proteome</keyword>
<keyword evidence="10" id="KW-0456">Lyase</keyword>
<dbReference type="OrthoDB" id="430326at2759"/>
<evidence type="ECO:0000256" key="2">
    <source>
        <dbReference type="ARBA" id="ARBA00010168"/>
    </source>
</evidence>
<evidence type="ECO:0000313" key="14">
    <source>
        <dbReference type="Proteomes" id="UP000277928"/>
    </source>
</evidence>
<dbReference type="CDD" id="cd21159">
    <property type="entry name" value="XendoU"/>
    <property type="match status" value="1"/>
</dbReference>
<gene>
    <name evidence="13" type="ORF">NLS_LOCUS8065</name>
</gene>
<dbReference type="InterPro" id="IPR039787">
    <property type="entry name" value="ENDOU"/>
</dbReference>
<dbReference type="GO" id="GO:0046872">
    <property type="term" value="F:metal ion binding"/>
    <property type="evidence" value="ECO:0007669"/>
    <property type="project" value="UniProtKB-UniRule"/>
</dbReference>
<dbReference type="Proteomes" id="UP000277928">
    <property type="component" value="Unassembled WGS sequence"/>
</dbReference>
<dbReference type="PROSITE" id="PS51122">
    <property type="entry name" value="CALPONIN_2"/>
    <property type="match status" value="1"/>
</dbReference>
<dbReference type="GO" id="GO:0003723">
    <property type="term" value="F:RNA binding"/>
    <property type="evidence" value="ECO:0007669"/>
    <property type="project" value="UniProtKB-UniRule"/>
</dbReference>
<dbReference type="PANTHER" id="PTHR12439:SF11">
    <property type="entry name" value="URIDYLATE-SPECIFIC ENDORIBONUCLEASE"/>
    <property type="match status" value="1"/>
</dbReference>